<feature type="transmembrane region" description="Helical" evidence="7">
    <location>
        <begin position="78"/>
        <end position="100"/>
    </location>
</feature>
<dbReference type="OrthoDB" id="515887at2759"/>
<dbReference type="InterPro" id="IPR036259">
    <property type="entry name" value="MFS_trans_sf"/>
</dbReference>
<dbReference type="Proteomes" id="UP000887567">
    <property type="component" value="Unplaced"/>
</dbReference>
<feature type="transmembrane region" description="Helical" evidence="7">
    <location>
        <begin position="303"/>
        <end position="320"/>
    </location>
</feature>
<comment type="similarity">
    <text evidence="2">Belongs to the major facilitator superfamily. MFSD6 family.</text>
</comment>
<dbReference type="GeneID" id="110237538"/>
<dbReference type="PANTHER" id="PTHR16172">
    <property type="entry name" value="MAJOR FACILITATOR SUPERFAMILY DOMAIN-CONTAINING PROTEIN 6-LIKE"/>
    <property type="match status" value="1"/>
</dbReference>
<feature type="transmembrane region" description="Helical" evidence="7">
    <location>
        <begin position="447"/>
        <end position="466"/>
    </location>
</feature>
<feature type="transmembrane region" description="Helical" evidence="7">
    <location>
        <begin position="377"/>
        <end position="400"/>
    </location>
</feature>
<feature type="transmembrane region" description="Helical" evidence="7">
    <location>
        <begin position="261"/>
        <end position="283"/>
    </location>
</feature>
<dbReference type="AlphaFoldDB" id="A0A913X4L2"/>
<dbReference type="OMA" id="FMGFSHS"/>
<name>A0A913X4L2_EXADI</name>
<feature type="region of interest" description="Disordered" evidence="6">
    <location>
        <begin position="607"/>
        <end position="635"/>
    </location>
</feature>
<protein>
    <recommendedName>
        <fullName evidence="8">Major facilitator superfamily associated domain-containing protein</fullName>
    </recommendedName>
</protein>
<dbReference type="Pfam" id="PF12832">
    <property type="entry name" value="MFS_1_like"/>
    <property type="match status" value="1"/>
</dbReference>
<evidence type="ECO:0000256" key="7">
    <source>
        <dbReference type="SAM" id="Phobius"/>
    </source>
</evidence>
<evidence type="ECO:0000256" key="6">
    <source>
        <dbReference type="SAM" id="MobiDB-lite"/>
    </source>
</evidence>
<evidence type="ECO:0000256" key="4">
    <source>
        <dbReference type="ARBA" id="ARBA00022989"/>
    </source>
</evidence>
<dbReference type="PANTHER" id="PTHR16172:SF2">
    <property type="entry name" value="MAJOR FACILITATOR SUPERFAMILY DOMAIN-CONTAINING PROTEIN 6"/>
    <property type="match status" value="1"/>
</dbReference>
<evidence type="ECO:0000256" key="1">
    <source>
        <dbReference type="ARBA" id="ARBA00004141"/>
    </source>
</evidence>
<feature type="compositionally biased region" description="Basic residues" evidence="6">
    <location>
        <begin position="229"/>
        <end position="245"/>
    </location>
</feature>
<reference evidence="9" key="1">
    <citation type="submission" date="2022-11" db="UniProtKB">
        <authorList>
            <consortium name="EnsemblMetazoa"/>
        </authorList>
    </citation>
    <scope>IDENTIFICATION</scope>
</reference>
<feature type="transmembrane region" description="Helical" evidence="7">
    <location>
        <begin position="112"/>
        <end position="130"/>
    </location>
</feature>
<comment type="subcellular location">
    <subcellularLocation>
        <location evidence="1">Membrane</location>
        <topology evidence="1">Multi-pass membrane protein</topology>
    </subcellularLocation>
</comment>
<feature type="region of interest" description="Disordered" evidence="6">
    <location>
        <begin position="187"/>
        <end position="245"/>
    </location>
</feature>
<accession>A0A913X4L2</accession>
<dbReference type="Gene3D" id="1.20.1250.20">
    <property type="entry name" value="MFS general substrate transporter like domains"/>
    <property type="match status" value="2"/>
</dbReference>
<evidence type="ECO:0000259" key="8">
    <source>
        <dbReference type="Pfam" id="PF12832"/>
    </source>
</evidence>
<evidence type="ECO:0000256" key="2">
    <source>
        <dbReference type="ARBA" id="ARBA00005241"/>
    </source>
</evidence>
<keyword evidence="10" id="KW-1185">Reference proteome</keyword>
<feature type="transmembrane region" description="Helical" evidence="7">
    <location>
        <begin position="539"/>
        <end position="557"/>
    </location>
</feature>
<sequence>MESKPKDKRTSKPYSMAHKPAIQPTTTDNKLVLQRNGIAARINKNLIVFKYFYLLFYSAAGTTFPFLVRYFYQIGLSNGQVLVLTSVRPAIHLLFAPFWGILGDRYVCKKRIIQFSLLIWLIATISMAFLEPTDQECQLVTINESKTSVINSTNMKTGFFRRKRAVIDIVETPLITEPKIETTINQGIVSGGGPLSENEDQTVPFSGSGLGSPTDQTVLHATTTEPPKTKQKEKHRKPQKTANKVKQRNVLRENEEELNHIFVNALFALAVVEIFACPILILIDAVVLSKQNEENFSYGQQRVFGSLGYLMFFFIVNALLQNSLRPVCGEIYADFVICFCFFALITIVTLIGTVKLPSMNCVSSCSGTRPFFRLRQIFYTKHFGTLFANICFMGFAHSFLENYFNSIVMDSKVSYSTSVTINFFRSIGEPLALFFSSMVLNRAGIINVLFGIPLVTALNLFASSFITSPWHAIPLGLLDGCTYGISWVAYATYLIGSAPDDCTATVQGCFQSAYWGIGNGLRVLIGTSIMTLVGPSTSLRLFTIVGFCITIAFIVGLRHLHFTEKNFYTTLIRRLEGLCEEQIKCEVIPPIKQGGDSNNEAMAHKVTVMEKSERKKDGGKKDNIKKGKHIEDNKF</sequence>
<evidence type="ECO:0000313" key="9">
    <source>
        <dbReference type="EnsemblMetazoa" id="XP_020898797.1"/>
    </source>
</evidence>
<feature type="compositionally biased region" description="Polar residues" evidence="6">
    <location>
        <begin position="201"/>
        <end position="221"/>
    </location>
</feature>
<feature type="transmembrane region" description="Helical" evidence="7">
    <location>
        <begin position="332"/>
        <end position="356"/>
    </location>
</feature>
<keyword evidence="4 7" id="KW-1133">Transmembrane helix</keyword>
<feature type="region of interest" description="Disordered" evidence="6">
    <location>
        <begin position="1"/>
        <end position="22"/>
    </location>
</feature>
<proteinExistence type="inferred from homology"/>
<dbReference type="EnsemblMetazoa" id="XM_021043138.2">
    <property type="protein sequence ID" value="XP_020898797.1"/>
    <property type="gene ID" value="LOC110237538"/>
</dbReference>
<evidence type="ECO:0000256" key="5">
    <source>
        <dbReference type="ARBA" id="ARBA00023136"/>
    </source>
</evidence>
<dbReference type="InterPro" id="IPR024989">
    <property type="entry name" value="MFS_assoc_dom"/>
</dbReference>
<feature type="transmembrane region" description="Helical" evidence="7">
    <location>
        <begin position="51"/>
        <end position="72"/>
    </location>
</feature>
<dbReference type="RefSeq" id="XP_020898797.1">
    <property type="nucleotide sequence ID" value="XM_021043138.2"/>
</dbReference>
<keyword evidence="5 7" id="KW-0472">Membrane</keyword>
<dbReference type="InterPro" id="IPR051717">
    <property type="entry name" value="MFS_MFSD6"/>
</dbReference>
<evidence type="ECO:0000313" key="10">
    <source>
        <dbReference type="Proteomes" id="UP000887567"/>
    </source>
</evidence>
<feature type="domain" description="Major facilitator superfamily associated" evidence="8">
    <location>
        <begin position="47"/>
        <end position="529"/>
    </location>
</feature>
<feature type="compositionally biased region" description="Basic and acidic residues" evidence="6">
    <location>
        <begin position="1"/>
        <end position="10"/>
    </location>
</feature>
<feature type="transmembrane region" description="Helical" evidence="7">
    <location>
        <begin position="472"/>
        <end position="493"/>
    </location>
</feature>
<evidence type="ECO:0000256" key="3">
    <source>
        <dbReference type="ARBA" id="ARBA00022692"/>
    </source>
</evidence>
<dbReference type="GO" id="GO:0016020">
    <property type="term" value="C:membrane"/>
    <property type="evidence" value="ECO:0007669"/>
    <property type="project" value="UniProtKB-SubCell"/>
</dbReference>
<dbReference type="KEGG" id="epa:110237538"/>
<organism evidence="9 10">
    <name type="scientific">Exaiptasia diaphana</name>
    <name type="common">Tropical sea anemone</name>
    <name type="synonym">Aiptasia pulchella</name>
    <dbReference type="NCBI Taxonomy" id="2652724"/>
    <lineage>
        <taxon>Eukaryota</taxon>
        <taxon>Metazoa</taxon>
        <taxon>Cnidaria</taxon>
        <taxon>Anthozoa</taxon>
        <taxon>Hexacorallia</taxon>
        <taxon>Actiniaria</taxon>
        <taxon>Aiptasiidae</taxon>
        <taxon>Exaiptasia</taxon>
    </lineage>
</organism>
<dbReference type="SUPFAM" id="SSF103473">
    <property type="entry name" value="MFS general substrate transporter"/>
    <property type="match status" value="1"/>
</dbReference>
<keyword evidence="3 7" id="KW-0812">Transmembrane</keyword>